<dbReference type="PANTHER" id="PTHR10963">
    <property type="entry name" value="GLYCOSYL HYDROLASE-RELATED"/>
    <property type="match status" value="1"/>
</dbReference>
<dbReference type="InterPro" id="IPR041443">
    <property type="entry name" value="Exop_C"/>
</dbReference>
<dbReference type="Pfam" id="PF00722">
    <property type="entry name" value="Glyco_hydro_16"/>
    <property type="match status" value="1"/>
</dbReference>
<name>A0AAE3EHR9_9SPIR</name>
<dbReference type="Pfam" id="PF18559">
    <property type="entry name" value="Exop_C"/>
    <property type="match status" value="1"/>
</dbReference>
<evidence type="ECO:0000313" key="4">
    <source>
        <dbReference type="Proteomes" id="UP001198163"/>
    </source>
</evidence>
<evidence type="ECO:0000259" key="2">
    <source>
        <dbReference type="PROSITE" id="PS51762"/>
    </source>
</evidence>
<reference evidence="3" key="1">
    <citation type="submission" date="2021-08" db="EMBL/GenBank/DDBJ databases">
        <title>Comparative analyses of Brucepasteria parasyntrophica and Teretinema zuelzerae.</title>
        <authorList>
            <person name="Song Y."/>
            <person name="Brune A."/>
        </authorList>
    </citation>
    <scope>NUCLEOTIDE SEQUENCE</scope>
    <source>
        <strain evidence="3">DSM 1903</strain>
    </source>
</reference>
<keyword evidence="4" id="KW-1185">Reference proteome</keyword>
<dbReference type="RefSeq" id="WP_230753866.1">
    <property type="nucleotide sequence ID" value="NZ_JAINWA010000001.1"/>
</dbReference>
<comment type="caution">
    <text evidence="3">The sequence shown here is derived from an EMBL/GenBank/DDBJ whole genome shotgun (WGS) entry which is preliminary data.</text>
</comment>
<dbReference type="CDD" id="cd08023">
    <property type="entry name" value="GH16_laminarinase_like"/>
    <property type="match status" value="1"/>
</dbReference>
<dbReference type="GO" id="GO:0004553">
    <property type="term" value="F:hydrolase activity, hydrolyzing O-glycosyl compounds"/>
    <property type="evidence" value="ECO:0007669"/>
    <property type="project" value="InterPro"/>
</dbReference>
<evidence type="ECO:0000256" key="1">
    <source>
        <dbReference type="ARBA" id="ARBA00006865"/>
    </source>
</evidence>
<dbReference type="AlphaFoldDB" id="A0AAE3EHR9"/>
<dbReference type="EMBL" id="JAINWA010000001">
    <property type="protein sequence ID" value="MCD1654051.1"/>
    <property type="molecule type" value="Genomic_DNA"/>
</dbReference>
<accession>A0AAE3EHR9</accession>
<sequence>MDNLSSGGFFRSISRLFALGLVFSAAFLLASCDSSSSESADGPEWSLSWSDEFDGTGIDSEKWGFDLGTNGNGWGNNELQFFTDRSENARIEDGCLVIEAKKESWQGMDYTSARLKTGDLASFRYGKIEARIKVPEGQGLWPAFWMLGNNVSKVDWPFCGEIDIMEMVGGSASDDSPRGDGVTHGTIHWFDETAGAKTSNGKSLALESGKLADEFHVYGLEWDPGEIRWYLDGEQFHSADISASHMKEFTRSFFLILNVAVGGNWPGSPDDATAFPQKMLVDWIRYYSDDSLSAPIEKPAGDSEVPVANFYDAAMDVSVPGLETGLTMRFGGTNLPALTRSEAVWTGSISMNAAFPGGNWGGVYFKLPAPKDMSSFSAADGVLSFEIQIPDSISSIEIKMESSSGATSVQTADYAAEPGENGFVRYEIPLADFTAVDYSAVTVPFSLWNPTDGDGSAASGDVLVSKVRFE</sequence>
<organism evidence="3 4">
    <name type="scientific">Teretinema zuelzerae</name>
    <dbReference type="NCBI Taxonomy" id="156"/>
    <lineage>
        <taxon>Bacteria</taxon>
        <taxon>Pseudomonadati</taxon>
        <taxon>Spirochaetota</taxon>
        <taxon>Spirochaetia</taxon>
        <taxon>Spirochaetales</taxon>
        <taxon>Treponemataceae</taxon>
        <taxon>Teretinema</taxon>
    </lineage>
</organism>
<dbReference type="Gene3D" id="2.60.120.430">
    <property type="entry name" value="Galactose-binding lectin"/>
    <property type="match status" value="1"/>
</dbReference>
<gene>
    <name evidence="3" type="ORF">K7J14_04975</name>
</gene>
<evidence type="ECO:0000313" key="3">
    <source>
        <dbReference type="EMBL" id="MCD1654051.1"/>
    </source>
</evidence>
<proteinExistence type="inferred from homology"/>
<protein>
    <submittedName>
        <fullName evidence="3">Family 16 glycosylhydrolase</fullName>
    </submittedName>
</protein>
<dbReference type="InterPro" id="IPR050546">
    <property type="entry name" value="Glycosyl_Hydrlase_16"/>
</dbReference>
<dbReference type="Gene3D" id="2.60.120.200">
    <property type="match status" value="1"/>
</dbReference>
<dbReference type="InterPro" id="IPR000757">
    <property type="entry name" value="Beta-glucanase-like"/>
</dbReference>
<dbReference type="GO" id="GO:0005975">
    <property type="term" value="P:carbohydrate metabolic process"/>
    <property type="evidence" value="ECO:0007669"/>
    <property type="project" value="InterPro"/>
</dbReference>
<dbReference type="Proteomes" id="UP001198163">
    <property type="component" value="Unassembled WGS sequence"/>
</dbReference>
<dbReference type="PANTHER" id="PTHR10963:SF55">
    <property type="entry name" value="GLYCOSIDE HYDROLASE FAMILY 16 PROTEIN"/>
    <property type="match status" value="1"/>
</dbReference>
<dbReference type="SUPFAM" id="SSF49899">
    <property type="entry name" value="Concanavalin A-like lectins/glucanases"/>
    <property type="match status" value="1"/>
</dbReference>
<feature type="domain" description="GH16" evidence="2">
    <location>
        <begin position="35"/>
        <end position="292"/>
    </location>
</feature>
<comment type="similarity">
    <text evidence="1">Belongs to the glycosyl hydrolase 16 family.</text>
</comment>
<dbReference type="PROSITE" id="PS51762">
    <property type="entry name" value="GH16_2"/>
    <property type="match status" value="1"/>
</dbReference>
<dbReference type="InterPro" id="IPR013320">
    <property type="entry name" value="ConA-like_dom_sf"/>
</dbReference>